<dbReference type="RefSeq" id="XP_010494790.1">
    <property type="nucleotide sequence ID" value="XM_010496488.2"/>
</dbReference>
<keyword evidence="1" id="KW-1185">Reference proteome</keyword>
<reference evidence="2" key="2">
    <citation type="submission" date="2025-08" db="UniProtKB">
        <authorList>
            <consortium name="RefSeq"/>
        </authorList>
    </citation>
    <scope>IDENTIFICATION</scope>
    <source>
        <tissue evidence="2">Leaf</tissue>
    </source>
</reference>
<gene>
    <name evidence="2" type="primary">LOC104771882</name>
</gene>
<evidence type="ECO:0000313" key="1">
    <source>
        <dbReference type="Proteomes" id="UP000694864"/>
    </source>
</evidence>
<evidence type="ECO:0000313" key="2">
    <source>
        <dbReference type="RefSeq" id="XP_010494790.1"/>
    </source>
</evidence>
<sequence length="163" mass="18274">MGSLNKDGEMEQIGDQFTEAILYVNGVLRVLPDGLAHMASFSAAADNQCCRLTFSSAVISSLQWNVLFYQGFAWHMLMIVDNKEFYEREKPLSLQDIRLLIIILKQDEISWGLDCYRDIISYIGCVFSYGCFAAVVVQLATNVYTTVSIGLTKTINSIFVSCL</sequence>
<protein>
    <submittedName>
        <fullName evidence="2">Uncharacterized protein LOC104771882</fullName>
    </submittedName>
</protein>
<name>A0ABM0Y3A6_CAMSA</name>
<reference evidence="1" key="1">
    <citation type="journal article" date="2014" name="Nat. Commun.">
        <title>The emerging biofuel crop Camelina sativa retains a highly undifferentiated hexaploid genome structure.</title>
        <authorList>
            <person name="Kagale S."/>
            <person name="Koh C."/>
            <person name="Nixon J."/>
            <person name="Bollina V."/>
            <person name="Clarke W.E."/>
            <person name="Tuteja R."/>
            <person name="Spillane C."/>
            <person name="Robinson S.J."/>
            <person name="Links M.G."/>
            <person name="Clarke C."/>
            <person name="Higgins E.E."/>
            <person name="Huebert T."/>
            <person name="Sharpe A.G."/>
            <person name="Parkin I.A."/>
        </authorList>
    </citation>
    <scope>NUCLEOTIDE SEQUENCE [LARGE SCALE GENOMIC DNA]</scope>
    <source>
        <strain evidence="1">cv. DH55</strain>
    </source>
</reference>
<organism evidence="1 2">
    <name type="scientific">Camelina sativa</name>
    <name type="common">False flax</name>
    <name type="synonym">Myagrum sativum</name>
    <dbReference type="NCBI Taxonomy" id="90675"/>
    <lineage>
        <taxon>Eukaryota</taxon>
        <taxon>Viridiplantae</taxon>
        <taxon>Streptophyta</taxon>
        <taxon>Embryophyta</taxon>
        <taxon>Tracheophyta</taxon>
        <taxon>Spermatophyta</taxon>
        <taxon>Magnoliopsida</taxon>
        <taxon>eudicotyledons</taxon>
        <taxon>Gunneridae</taxon>
        <taxon>Pentapetalae</taxon>
        <taxon>rosids</taxon>
        <taxon>malvids</taxon>
        <taxon>Brassicales</taxon>
        <taxon>Brassicaceae</taxon>
        <taxon>Camelineae</taxon>
        <taxon>Camelina</taxon>
    </lineage>
</organism>
<dbReference type="GeneID" id="104771882"/>
<accession>A0ABM0Y3A6</accession>
<dbReference type="Proteomes" id="UP000694864">
    <property type="component" value="Chromosome 20"/>
</dbReference>
<proteinExistence type="predicted"/>